<keyword evidence="1" id="KW-0732">Signal</keyword>
<evidence type="ECO:0000313" key="3">
    <source>
        <dbReference type="Proteomes" id="UP000678679"/>
    </source>
</evidence>
<gene>
    <name evidence="2" type="ORF">KMW28_22180</name>
</gene>
<dbReference type="AlphaFoldDB" id="A0AAX1NEP7"/>
<name>A0AAX1NEP7_9BACT</name>
<dbReference type="KEGG" id="fya:KMW28_22180"/>
<proteinExistence type="predicted"/>
<organism evidence="2 3">
    <name type="scientific">Flammeovirga yaeyamensis</name>
    <dbReference type="NCBI Taxonomy" id="367791"/>
    <lineage>
        <taxon>Bacteria</taxon>
        <taxon>Pseudomonadati</taxon>
        <taxon>Bacteroidota</taxon>
        <taxon>Cytophagia</taxon>
        <taxon>Cytophagales</taxon>
        <taxon>Flammeovirgaceae</taxon>
        <taxon>Flammeovirga</taxon>
    </lineage>
</organism>
<evidence type="ECO:0000313" key="2">
    <source>
        <dbReference type="EMBL" id="QWG05135.1"/>
    </source>
</evidence>
<evidence type="ECO:0000256" key="1">
    <source>
        <dbReference type="SAM" id="SignalP"/>
    </source>
</evidence>
<dbReference type="RefSeq" id="WP_169662192.1">
    <property type="nucleotide sequence ID" value="NZ_CP076133.1"/>
</dbReference>
<feature type="signal peptide" evidence="1">
    <location>
        <begin position="1"/>
        <end position="23"/>
    </location>
</feature>
<evidence type="ECO:0008006" key="4">
    <source>
        <dbReference type="Google" id="ProtNLM"/>
    </source>
</evidence>
<sequence>MKNLLISIFVLMFTCLSTSIGLAVTDKNQLTEKAKEEHTTHKETFNHSHTLTVNSYVVNVGRGATYFGISKKLAKISGTDWSWDLVDRVELSHQLKYQGEILKPKQKFSVNL</sequence>
<dbReference type="Proteomes" id="UP000678679">
    <property type="component" value="Chromosome 2"/>
</dbReference>
<reference evidence="2 3" key="1">
    <citation type="submission" date="2021-05" db="EMBL/GenBank/DDBJ databases">
        <title>Comparative genomic studies on the polysaccharide-degrading batcterial strains of the Flammeovirga genus.</title>
        <authorList>
            <person name="Zewei F."/>
            <person name="Zheng Z."/>
            <person name="Yu L."/>
            <person name="Ruyue G."/>
            <person name="Yanhong M."/>
            <person name="Yuanyuan C."/>
            <person name="Jingyan G."/>
            <person name="Wenjun H."/>
        </authorList>
    </citation>
    <scope>NUCLEOTIDE SEQUENCE [LARGE SCALE GENOMIC DNA]</scope>
    <source>
        <strain evidence="2 3">NBRC:100898</strain>
    </source>
</reference>
<dbReference type="EMBL" id="CP076133">
    <property type="protein sequence ID" value="QWG05135.1"/>
    <property type="molecule type" value="Genomic_DNA"/>
</dbReference>
<feature type="chain" id="PRO_5043948443" description="LysM domain-containing protein" evidence="1">
    <location>
        <begin position="24"/>
        <end position="112"/>
    </location>
</feature>
<accession>A0AAX1NEP7</accession>
<protein>
    <recommendedName>
        <fullName evidence="4">LysM domain-containing protein</fullName>
    </recommendedName>
</protein>
<keyword evidence="3" id="KW-1185">Reference proteome</keyword>